<dbReference type="Pfam" id="PF04101">
    <property type="entry name" value="Glyco_tran_28_C"/>
    <property type="match status" value="1"/>
</dbReference>
<gene>
    <name evidence="2" type="ORF">S01H1_76100</name>
</gene>
<dbReference type="AlphaFoldDB" id="X0YB29"/>
<reference evidence="2" key="1">
    <citation type="journal article" date="2014" name="Front. Microbiol.">
        <title>High frequency of phylogenetically diverse reductive dehalogenase-homologous genes in deep subseafloor sedimentary metagenomes.</title>
        <authorList>
            <person name="Kawai M."/>
            <person name="Futagami T."/>
            <person name="Toyoda A."/>
            <person name="Takaki Y."/>
            <person name="Nishi S."/>
            <person name="Hori S."/>
            <person name="Arai W."/>
            <person name="Tsubouchi T."/>
            <person name="Morono Y."/>
            <person name="Uchiyama I."/>
            <person name="Ito T."/>
            <person name="Fujiyama A."/>
            <person name="Inagaki F."/>
            <person name="Takami H."/>
        </authorList>
    </citation>
    <scope>NUCLEOTIDE SEQUENCE</scope>
    <source>
        <strain evidence="2">Expedition CK06-06</strain>
    </source>
</reference>
<dbReference type="SUPFAM" id="SSF53756">
    <property type="entry name" value="UDP-Glycosyltransferase/glycogen phosphorylase"/>
    <property type="match status" value="1"/>
</dbReference>
<proteinExistence type="predicted"/>
<organism evidence="2">
    <name type="scientific">marine sediment metagenome</name>
    <dbReference type="NCBI Taxonomy" id="412755"/>
    <lineage>
        <taxon>unclassified sequences</taxon>
        <taxon>metagenomes</taxon>
        <taxon>ecological metagenomes</taxon>
    </lineage>
</organism>
<evidence type="ECO:0000259" key="1">
    <source>
        <dbReference type="Pfam" id="PF04101"/>
    </source>
</evidence>
<evidence type="ECO:0000313" key="2">
    <source>
        <dbReference type="EMBL" id="GAG53024.1"/>
    </source>
</evidence>
<feature type="non-terminal residue" evidence="2">
    <location>
        <position position="1"/>
    </location>
</feature>
<name>X0YB29_9ZZZZ</name>
<sequence length="202" mass="23480">PLRKEFWEVPEKKIKENIESIMITFGGDDAKNITPEILAFLNDKYPELNKNVIIGRAYQNIDEIKKGADKNTNLIYYPNAEKIKEIMLNSDIAISAGGQTLYELARIGVPTIGICIAHDQFLNLINWQEKEFIQYIGWYNDKKLLFKLEKSISKLISFKERIKSSERSKILIDGKGTKRCIYKVLKKIKRESRKIKKDVRGR</sequence>
<protein>
    <recommendedName>
        <fullName evidence="1">Glycosyl transferase family 28 C-terminal domain-containing protein</fullName>
    </recommendedName>
</protein>
<dbReference type="InterPro" id="IPR007235">
    <property type="entry name" value="Glyco_trans_28_C"/>
</dbReference>
<feature type="domain" description="Glycosyl transferase family 28 C-terminal" evidence="1">
    <location>
        <begin position="32"/>
        <end position="167"/>
    </location>
</feature>
<dbReference type="GO" id="GO:0016758">
    <property type="term" value="F:hexosyltransferase activity"/>
    <property type="evidence" value="ECO:0007669"/>
    <property type="project" value="InterPro"/>
</dbReference>
<comment type="caution">
    <text evidence="2">The sequence shown here is derived from an EMBL/GenBank/DDBJ whole genome shotgun (WGS) entry which is preliminary data.</text>
</comment>
<dbReference type="Gene3D" id="3.40.50.2000">
    <property type="entry name" value="Glycogen Phosphorylase B"/>
    <property type="match status" value="1"/>
</dbReference>
<dbReference type="EMBL" id="BARS01051050">
    <property type="protein sequence ID" value="GAG53024.1"/>
    <property type="molecule type" value="Genomic_DNA"/>
</dbReference>
<accession>X0YB29</accession>